<dbReference type="InterPro" id="IPR001128">
    <property type="entry name" value="Cyt_P450"/>
</dbReference>
<keyword evidence="5" id="KW-0408">Iron</keyword>
<dbReference type="Proteomes" id="UP001642484">
    <property type="component" value="Unassembled WGS sequence"/>
</dbReference>
<comment type="caution">
    <text evidence="7">The sequence shown here is derived from an EMBL/GenBank/DDBJ whole genome shotgun (WGS) entry which is preliminary data.</text>
</comment>
<dbReference type="PRINTS" id="PR00463">
    <property type="entry name" value="EP450I"/>
</dbReference>
<keyword evidence="3" id="KW-0479">Metal-binding</keyword>
<gene>
    <name evidence="7" type="ORF">CCMP2556_LOCUS42885</name>
</gene>
<keyword evidence="8" id="KW-1185">Reference proteome</keyword>
<evidence type="ECO:0000256" key="2">
    <source>
        <dbReference type="ARBA" id="ARBA00022617"/>
    </source>
</evidence>
<evidence type="ECO:0000256" key="3">
    <source>
        <dbReference type="ARBA" id="ARBA00022723"/>
    </source>
</evidence>
<evidence type="ECO:0000313" key="8">
    <source>
        <dbReference type="Proteomes" id="UP001642484"/>
    </source>
</evidence>
<accession>A0ABP0QPF5</accession>
<dbReference type="EMBL" id="CAXAMN010024694">
    <property type="protein sequence ID" value="CAK9089031.1"/>
    <property type="molecule type" value="Genomic_DNA"/>
</dbReference>
<dbReference type="PANTHER" id="PTHR24286">
    <property type="entry name" value="CYTOCHROME P450 26"/>
    <property type="match status" value="1"/>
</dbReference>
<name>A0ABP0QPF5_9DINO</name>
<keyword evidence="2" id="KW-0349">Heme</keyword>
<evidence type="ECO:0000256" key="5">
    <source>
        <dbReference type="ARBA" id="ARBA00023004"/>
    </source>
</evidence>
<evidence type="ECO:0000313" key="7">
    <source>
        <dbReference type="EMBL" id="CAK9089031.1"/>
    </source>
</evidence>
<reference evidence="7 8" key="1">
    <citation type="submission" date="2024-02" db="EMBL/GenBank/DDBJ databases">
        <authorList>
            <person name="Chen Y."/>
            <person name="Shah S."/>
            <person name="Dougan E. K."/>
            <person name="Thang M."/>
            <person name="Chan C."/>
        </authorList>
    </citation>
    <scope>NUCLEOTIDE SEQUENCE [LARGE SCALE GENOMIC DNA]</scope>
</reference>
<keyword evidence="4" id="KW-0560">Oxidoreductase</keyword>
<evidence type="ECO:0008006" key="9">
    <source>
        <dbReference type="Google" id="ProtNLM"/>
    </source>
</evidence>
<evidence type="ECO:0000256" key="6">
    <source>
        <dbReference type="ARBA" id="ARBA00023033"/>
    </source>
</evidence>
<organism evidence="7 8">
    <name type="scientific">Durusdinium trenchii</name>
    <dbReference type="NCBI Taxonomy" id="1381693"/>
    <lineage>
        <taxon>Eukaryota</taxon>
        <taxon>Sar</taxon>
        <taxon>Alveolata</taxon>
        <taxon>Dinophyceae</taxon>
        <taxon>Suessiales</taxon>
        <taxon>Symbiodiniaceae</taxon>
        <taxon>Durusdinium</taxon>
    </lineage>
</organism>
<dbReference type="Gene3D" id="1.10.630.10">
    <property type="entry name" value="Cytochrome P450"/>
    <property type="match status" value="2"/>
</dbReference>
<dbReference type="PANTHER" id="PTHR24286:SF384">
    <property type="entry name" value="P450, PUTATIVE (EUROFUNG)-RELATED"/>
    <property type="match status" value="1"/>
</dbReference>
<dbReference type="Pfam" id="PF00067">
    <property type="entry name" value="p450"/>
    <property type="match status" value="1"/>
</dbReference>
<dbReference type="InterPro" id="IPR002401">
    <property type="entry name" value="Cyt_P450_E_grp-I"/>
</dbReference>
<comment type="similarity">
    <text evidence="1">Belongs to the cytochrome P450 family.</text>
</comment>
<keyword evidence="6" id="KW-0503">Monooxygenase</keyword>
<proteinExistence type="inferred from homology"/>
<sequence length="753" mass="85033">MASPLSFIFQQEAGTYLSYEDLSQFRSAIIFAQDLGLHKFTEHYAMGMPLWIPSRELAYRLQMFVPWGMVAYSGSWRHRGPSQEDEERGPWWHPPRQISEIGPSAEQGFAFPPFFNSQTAPYPLAATAYWYEFSEFVSYPGLQEFSSMVELLETLRDAELLEISKIMRRFRAQLWKTTREVYAAAGNLRYIKDPDAYIAEQVKLHGPIFQTNYFGRKTVIVGGPETWRRREELVKEFIDAEKVITKSALPNTFSQLHTEYGTMNQAGRRGAEGSCDEAMQAFLPAIEQRCHEFVEHVAKRKKIALAKELKESPNPVDCISIRTNDIIQNYDLPWRTALIISRGRYYAILVYRLADDGQAPARLPQDGVWRRPVRRMSVESSKSFSRKSRDIGPNRLSDQKFRHLRALKRRHHLNDAALPGARNAGSSCPVYGRLAAEHGEGSDEFLRSMLGEGPFRPQSRTGVCCFSPNSSAVKPLMRKTWICLLPFKLPFTAFGRGFKAKDKLVQLLMEKIEALKASGDMEKPQYAAQQHDVAQEPTAEKTNGGRAVLRRLSNSKDENGQTWSTEHTAHSAVISVWGAYVEVASLLSNAIRLLSLHKAALARAAQEAMESKSQTEYLQAILDESLRLLPPAGGGFRLAEEDLNIGGYRVPKGFVVSADPRISNRDPELHADSDSFKPERFLERPTRQMPQGSWFPGGIGLHGCPGIPLAMLVSKVFLGTWLRRFKEWRAVSSKVRCLVMPLIAQRVSADLGT</sequence>
<protein>
    <recommendedName>
        <fullName evidence="9">Cytochrome P450</fullName>
    </recommendedName>
</protein>
<evidence type="ECO:0000256" key="1">
    <source>
        <dbReference type="ARBA" id="ARBA00010617"/>
    </source>
</evidence>
<dbReference type="InterPro" id="IPR036396">
    <property type="entry name" value="Cyt_P450_sf"/>
</dbReference>
<evidence type="ECO:0000256" key="4">
    <source>
        <dbReference type="ARBA" id="ARBA00023002"/>
    </source>
</evidence>
<dbReference type="SUPFAM" id="SSF48264">
    <property type="entry name" value="Cytochrome P450"/>
    <property type="match status" value="1"/>
</dbReference>